<keyword evidence="2" id="KW-0472">Membrane</keyword>
<keyword evidence="2" id="KW-0812">Transmembrane</keyword>
<evidence type="ECO:0000313" key="4">
    <source>
        <dbReference type="Proteomes" id="UP000191408"/>
    </source>
</evidence>
<name>A0A1V6NJ20_PENPO</name>
<gene>
    <name evidence="3" type="ORF">PENPOL_c007G03340</name>
</gene>
<reference evidence="4" key="1">
    <citation type="journal article" date="2017" name="Nat. Microbiol.">
        <title>Global analysis of biosynthetic gene clusters reveals vast potential of secondary metabolite production in Penicillium species.</title>
        <authorList>
            <person name="Nielsen J.C."/>
            <person name="Grijseels S."/>
            <person name="Prigent S."/>
            <person name="Ji B."/>
            <person name="Dainat J."/>
            <person name="Nielsen K.F."/>
            <person name="Frisvad J.C."/>
            <person name="Workman M."/>
            <person name="Nielsen J."/>
        </authorList>
    </citation>
    <scope>NUCLEOTIDE SEQUENCE [LARGE SCALE GENOMIC DNA]</scope>
    <source>
        <strain evidence="4">IBT 4502</strain>
    </source>
</reference>
<comment type="caution">
    <text evidence="3">The sequence shown here is derived from an EMBL/GenBank/DDBJ whole genome shotgun (WGS) entry which is preliminary data.</text>
</comment>
<feature type="region of interest" description="Disordered" evidence="1">
    <location>
        <begin position="160"/>
        <end position="194"/>
    </location>
</feature>
<feature type="compositionally biased region" description="Pro residues" evidence="1">
    <location>
        <begin position="160"/>
        <end position="172"/>
    </location>
</feature>
<evidence type="ECO:0000256" key="2">
    <source>
        <dbReference type="SAM" id="Phobius"/>
    </source>
</evidence>
<accession>A0A1V6NJ20</accession>
<organism evidence="3 4">
    <name type="scientific">Penicillium polonicum</name>
    <dbReference type="NCBI Taxonomy" id="60169"/>
    <lineage>
        <taxon>Eukaryota</taxon>
        <taxon>Fungi</taxon>
        <taxon>Dikarya</taxon>
        <taxon>Ascomycota</taxon>
        <taxon>Pezizomycotina</taxon>
        <taxon>Eurotiomycetes</taxon>
        <taxon>Eurotiomycetidae</taxon>
        <taxon>Eurotiales</taxon>
        <taxon>Aspergillaceae</taxon>
        <taxon>Penicillium</taxon>
    </lineage>
</organism>
<evidence type="ECO:0008006" key="5">
    <source>
        <dbReference type="Google" id="ProtNLM"/>
    </source>
</evidence>
<sequence length="216" mass="22377">MNTAPTTIFRTLVVHEPSAPSSSPHSPTPSILRSSTAVENLSNLPGGLWALLILVAAAVVSGIVWFVYITNKKEEEEKGEEGSKPNETEEIPLDTLTVAAAMTPQATLNLQWLRESQAAAKPARPLPVLLPSGPNAAPPDSASLTGDEVKFIPVPPGYALPPPPAPAPPAPTPVVVSAASPHRPQKRDPAGVSATTTVRNIGHGFKKSTAAVAPPA</sequence>
<feature type="transmembrane region" description="Helical" evidence="2">
    <location>
        <begin position="48"/>
        <end position="68"/>
    </location>
</feature>
<keyword evidence="4" id="KW-1185">Reference proteome</keyword>
<dbReference type="OrthoDB" id="10598717at2759"/>
<dbReference type="Proteomes" id="UP000191408">
    <property type="component" value="Unassembled WGS sequence"/>
</dbReference>
<dbReference type="EMBL" id="MDYM01000007">
    <property type="protein sequence ID" value="OQD64728.1"/>
    <property type="molecule type" value="Genomic_DNA"/>
</dbReference>
<proteinExistence type="predicted"/>
<evidence type="ECO:0000256" key="1">
    <source>
        <dbReference type="SAM" id="MobiDB-lite"/>
    </source>
</evidence>
<evidence type="ECO:0000313" key="3">
    <source>
        <dbReference type="EMBL" id="OQD64728.1"/>
    </source>
</evidence>
<keyword evidence="2" id="KW-1133">Transmembrane helix</keyword>
<protein>
    <recommendedName>
        <fullName evidence="5">Transmembrane protein</fullName>
    </recommendedName>
</protein>
<dbReference type="AlphaFoldDB" id="A0A1V6NJ20"/>